<reference evidence="1 2" key="1">
    <citation type="submission" date="2018-03" db="EMBL/GenBank/DDBJ databases">
        <title>Marinobacter brunus sp. nov., a marine bacterium of Gamma-proteobacteria isolated from the surface seawater of the South China Sea.</title>
        <authorList>
            <person name="Cheng H."/>
            <person name="Wu Y.-H."/>
            <person name="Xamxidin M."/>
            <person name="Xu X.-W."/>
        </authorList>
    </citation>
    <scope>NUCLEOTIDE SEQUENCE [LARGE SCALE GENOMIC DNA]</scope>
    <source>
        <strain evidence="1 2">NH169-3</strain>
    </source>
</reference>
<evidence type="ECO:0000313" key="2">
    <source>
        <dbReference type="Proteomes" id="UP000239866"/>
    </source>
</evidence>
<gene>
    <name evidence="1" type="ORF">C7H09_16445</name>
</gene>
<name>A0A2T1K571_9GAMM</name>
<proteinExistence type="predicted"/>
<dbReference type="Proteomes" id="UP000239866">
    <property type="component" value="Unassembled WGS sequence"/>
</dbReference>
<organism evidence="1 2">
    <name type="scientific">Marinobacter fuscus</name>
    <dbReference type="NCBI Taxonomy" id="2109942"/>
    <lineage>
        <taxon>Bacteria</taxon>
        <taxon>Pseudomonadati</taxon>
        <taxon>Pseudomonadota</taxon>
        <taxon>Gammaproteobacteria</taxon>
        <taxon>Pseudomonadales</taxon>
        <taxon>Marinobacteraceae</taxon>
        <taxon>Marinobacter</taxon>
    </lineage>
</organism>
<evidence type="ECO:0000313" key="1">
    <source>
        <dbReference type="EMBL" id="PSF05188.1"/>
    </source>
</evidence>
<accession>A0A2T1K571</accession>
<dbReference type="RefSeq" id="WP_106764742.1">
    <property type="nucleotide sequence ID" value="NZ_PXNP01000104.1"/>
</dbReference>
<dbReference type="EMBL" id="PXNP01000104">
    <property type="protein sequence ID" value="PSF05188.1"/>
    <property type="molecule type" value="Genomic_DNA"/>
</dbReference>
<comment type="caution">
    <text evidence="1">The sequence shown here is derived from an EMBL/GenBank/DDBJ whole genome shotgun (WGS) entry which is preliminary data.</text>
</comment>
<keyword evidence="2" id="KW-1185">Reference proteome</keyword>
<protein>
    <submittedName>
        <fullName evidence="1">DUF945 domain-containing protein</fullName>
    </submittedName>
</protein>
<dbReference type="InterPro" id="IPR010352">
    <property type="entry name" value="DUF945"/>
</dbReference>
<dbReference type="OrthoDB" id="6346050at2"/>
<dbReference type="AlphaFoldDB" id="A0A2T1K571"/>
<sequence>MIKKKWIAGGLAVLVVAGAAPWAVGYMTEQQWQEAAREVNLGQPFLQLETDEYRRGLFGAEAALTVTVKNPETAETHVVNMDVQVSHGITGSLMSFRPSGGWQPEGADWFSEGEPDLTLETRLWGSAILELVAPAMRIENPEHGEVISSSGGLLRLDFGRYGKAADLLVVVPEVAIASPVLEARIVDVQVEQSMTWLTGDIWTGGGVATISEVRLQDVDTPPVSVAGLSLQGDTQARDDDSRLDSQATLEVESVDVGEEAIGPHRLEIAFSDLDVESWNRLNTVLTEMQAQAMASTADTDPRVAFEQQMAMVQGLNQAARGIAMNGFSAGIRELKLETPEGSIRGHLDISHPRLSAAEQGQMLMVMQGLTGEVNLSLPVSLAEDYPAIRMQVAPLVKQGLLIQEGDRLVLDGSMEDLMLTINGQDIPLPPLL</sequence>
<dbReference type="Pfam" id="PF06097">
    <property type="entry name" value="DUF945"/>
    <property type="match status" value="1"/>
</dbReference>